<dbReference type="GeneID" id="72063664"/>
<proteinExistence type="predicted"/>
<protein>
    <submittedName>
        <fullName evidence="2">Uncharacterized protein</fullName>
    </submittedName>
</protein>
<feature type="region of interest" description="Disordered" evidence="1">
    <location>
        <begin position="42"/>
        <end position="107"/>
    </location>
</feature>
<evidence type="ECO:0000313" key="2">
    <source>
        <dbReference type="EMBL" id="UNI15138.1"/>
    </source>
</evidence>
<gene>
    <name evidence="2" type="ORF">JDV02_001702</name>
</gene>
<keyword evidence="3" id="KW-1185">Reference proteome</keyword>
<feature type="compositionally biased region" description="Pro residues" evidence="1">
    <location>
        <begin position="84"/>
        <end position="99"/>
    </location>
</feature>
<organism evidence="2 3">
    <name type="scientific">Purpureocillium takamizusanense</name>
    <dbReference type="NCBI Taxonomy" id="2060973"/>
    <lineage>
        <taxon>Eukaryota</taxon>
        <taxon>Fungi</taxon>
        <taxon>Dikarya</taxon>
        <taxon>Ascomycota</taxon>
        <taxon>Pezizomycotina</taxon>
        <taxon>Sordariomycetes</taxon>
        <taxon>Hypocreomycetidae</taxon>
        <taxon>Hypocreales</taxon>
        <taxon>Ophiocordycipitaceae</taxon>
        <taxon>Purpureocillium</taxon>
    </lineage>
</organism>
<evidence type="ECO:0000256" key="1">
    <source>
        <dbReference type="SAM" id="MobiDB-lite"/>
    </source>
</evidence>
<accession>A0A9Q8V6X4</accession>
<dbReference type="AlphaFoldDB" id="A0A9Q8V6X4"/>
<reference evidence="2" key="1">
    <citation type="submission" date="2021-11" db="EMBL/GenBank/DDBJ databases">
        <title>Purpureocillium_takamizusanense_genome.</title>
        <authorList>
            <person name="Nguyen N.-H."/>
        </authorList>
    </citation>
    <scope>NUCLEOTIDE SEQUENCE</scope>
    <source>
        <strain evidence="2">PT3</strain>
    </source>
</reference>
<feature type="compositionally biased region" description="Pro residues" evidence="1">
    <location>
        <begin position="141"/>
        <end position="161"/>
    </location>
</feature>
<name>A0A9Q8V6X4_9HYPO</name>
<evidence type="ECO:0000313" key="3">
    <source>
        <dbReference type="Proteomes" id="UP000829364"/>
    </source>
</evidence>
<dbReference type="Proteomes" id="UP000829364">
    <property type="component" value="Chromosome 1"/>
</dbReference>
<dbReference type="KEGG" id="ptkz:JDV02_001702"/>
<feature type="compositionally biased region" description="Pro residues" evidence="1">
    <location>
        <begin position="48"/>
        <end position="78"/>
    </location>
</feature>
<feature type="region of interest" description="Disordered" evidence="1">
    <location>
        <begin position="130"/>
        <end position="161"/>
    </location>
</feature>
<dbReference type="EMBL" id="CP086354">
    <property type="protein sequence ID" value="UNI15138.1"/>
    <property type="molecule type" value="Genomic_DNA"/>
</dbReference>
<dbReference type="RefSeq" id="XP_047838619.1">
    <property type="nucleotide sequence ID" value="XM_047982653.1"/>
</dbReference>
<sequence length="161" mass="17885">MEFPPRGGTKQCLGDGRTCAWHSWRLDGADCQPPAGILGYGFMVPAAQRPPLPPQQNQPLPPQQNQPRPPQQNQPCWPPQQHQPWPPQQPPPQPPPQPPSRIERTHIKHGWVEYTRFKGDALEVICDPNGNWISLRRPHGRPGPPPPGSAPPGPPPGAQRY</sequence>